<evidence type="ECO:0000313" key="2">
    <source>
        <dbReference type="EMBL" id="TDL18574.1"/>
    </source>
</evidence>
<organism evidence="2 3">
    <name type="scientific">Rickenella mellea</name>
    <dbReference type="NCBI Taxonomy" id="50990"/>
    <lineage>
        <taxon>Eukaryota</taxon>
        <taxon>Fungi</taxon>
        <taxon>Dikarya</taxon>
        <taxon>Basidiomycota</taxon>
        <taxon>Agaricomycotina</taxon>
        <taxon>Agaricomycetes</taxon>
        <taxon>Hymenochaetales</taxon>
        <taxon>Rickenellaceae</taxon>
        <taxon>Rickenella</taxon>
    </lineage>
</organism>
<dbReference type="Proteomes" id="UP000294933">
    <property type="component" value="Unassembled WGS sequence"/>
</dbReference>
<dbReference type="EMBL" id="ML170206">
    <property type="protein sequence ID" value="TDL18574.1"/>
    <property type="molecule type" value="Genomic_DNA"/>
</dbReference>
<proteinExistence type="predicted"/>
<dbReference type="AlphaFoldDB" id="A0A4Y7PT60"/>
<feature type="compositionally biased region" description="Polar residues" evidence="1">
    <location>
        <begin position="433"/>
        <end position="444"/>
    </location>
</feature>
<feature type="compositionally biased region" description="Gly residues" evidence="1">
    <location>
        <begin position="360"/>
        <end position="377"/>
    </location>
</feature>
<evidence type="ECO:0000256" key="1">
    <source>
        <dbReference type="SAM" id="MobiDB-lite"/>
    </source>
</evidence>
<name>A0A4Y7PT60_9AGAM</name>
<gene>
    <name evidence="2" type="ORF">BD410DRAFT_842747</name>
</gene>
<keyword evidence="3" id="KW-1185">Reference proteome</keyword>
<feature type="compositionally biased region" description="Basic and acidic residues" evidence="1">
    <location>
        <begin position="320"/>
        <end position="331"/>
    </location>
</feature>
<dbReference type="VEuPathDB" id="FungiDB:BD410DRAFT_842747"/>
<reference evidence="2 3" key="1">
    <citation type="submission" date="2018-06" db="EMBL/GenBank/DDBJ databases">
        <title>A transcriptomic atlas of mushroom development highlights an independent origin of complex multicellularity.</title>
        <authorList>
            <consortium name="DOE Joint Genome Institute"/>
            <person name="Krizsan K."/>
            <person name="Almasi E."/>
            <person name="Merenyi Z."/>
            <person name="Sahu N."/>
            <person name="Viragh M."/>
            <person name="Koszo T."/>
            <person name="Mondo S."/>
            <person name="Kiss B."/>
            <person name="Balint B."/>
            <person name="Kues U."/>
            <person name="Barry K."/>
            <person name="Hegedus J.C."/>
            <person name="Henrissat B."/>
            <person name="Johnson J."/>
            <person name="Lipzen A."/>
            <person name="Ohm R."/>
            <person name="Nagy I."/>
            <person name="Pangilinan J."/>
            <person name="Yan J."/>
            <person name="Xiong Y."/>
            <person name="Grigoriev I.V."/>
            <person name="Hibbett D.S."/>
            <person name="Nagy L.G."/>
        </authorList>
    </citation>
    <scope>NUCLEOTIDE SEQUENCE [LARGE SCALE GENOMIC DNA]</scope>
    <source>
        <strain evidence="2 3">SZMC22713</strain>
    </source>
</reference>
<accession>A0A4Y7PT60</accession>
<feature type="compositionally biased region" description="Basic and acidic residues" evidence="1">
    <location>
        <begin position="348"/>
        <end position="358"/>
    </location>
</feature>
<feature type="region of interest" description="Disordered" evidence="1">
    <location>
        <begin position="277"/>
        <end position="420"/>
    </location>
</feature>
<sequence>MSRAPSRYWEIYESQLSGVVSGTAIWNPSPHEENGQWSHLELADVGHMHNGRFVTLFNASKPSSLVDTEPYPRERICDAISVKSTTNHYVSRSVAVQVANVSLESDTENLQITANLECTGETGAALILPGPENSVKMESVDLRHAPYYAEYCFRNCEKWLKSEAVASATKLVELKDLMFVTGIDKVQSWSLFAFQQKSRNSQFSLVTGPTSVSGSLVIQSSEIVEHAPFTNFGPTSREHPDSKNLSDQCVVFRRFKMHRRIDRMKWKLSKYLSNERPKFSSQSRLVSDPIVSGPPAPTPTGDIGVAGKNEEAGDVEAEAESPRQEGSEKKNRKDKLRRRAAPPSPEGSTKKTDRKDDDPGPGGGGGSGPSIGGGGSTGDWYPPGNSGGHQDRSRSGGTGNDGGKGRGSGGENVGGGRMVTKVEGIHFDAAGSHTESAFGQSDGSSGEPYDDDESVDLEPLEPLDALLEYILDVCPDADYSCASDSDLEQFREYLSDWLSFPEFLKEKQPGVHLMSNGMASLSIRSYTPPLVNYLSATTSRYNSVAPSQPSALVALPLSSHVQSAPSNTIKKHDHAENKETLKTIMAMASPALQTLEEARAPPIPL</sequence>
<feature type="compositionally biased region" description="Gly residues" evidence="1">
    <location>
        <begin position="396"/>
        <end position="417"/>
    </location>
</feature>
<dbReference type="OrthoDB" id="2804412at2759"/>
<feature type="region of interest" description="Disordered" evidence="1">
    <location>
        <begin position="432"/>
        <end position="455"/>
    </location>
</feature>
<evidence type="ECO:0000313" key="3">
    <source>
        <dbReference type="Proteomes" id="UP000294933"/>
    </source>
</evidence>
<protein>
    <submittedName>
        <fullName evidence="2">Uncharacterized protein</fullName>
    </submittedName>
</protein>